<feature type="compositionally biased region" description="Polar residues" evidence="1">
    <location>
        <begin position="326"/>
        <end position="340"/>
    </location>
</feature>
<proteinExistence type="predicted"/>
<reference evidence="2" key="2">
    <citation type="submission" date="2025-09" db="UniProtKB">
        <authorList>
            <consortium name="Ensembl"/>
        </authorList>
    </citation>
    <scope>IDENTIFICATION</scope>
</reference>
<name>A0A8C5MHZ3_9ANUR</name>
<keyword evidence="3" id="KW-1185">Reference proteome</keyword>
<protein>
    <submittedName>
        <fullName evidence="2">Uncharacterized protein</fullName>
    </submittedName>
</protein>
<feature type="region of interest" description="Disordered" evidence="1">
    <location>
        <begin position="326"/>
        <end position="368"/>
    </location>
</feature>
<feature type="compositionally biased region" description="Basic and acidic residues" evidence="1">
    <location>
        <begin position="68"/>
        <end position="79"/>
    </location>
</feature>
<dbReference type="Gene3D" id="3.30.250.20">
    <property type="entry name" value="L1 transposable element, C-terminal domain"/>
    <property type="match status" value="1"/>
</dbReference>
<reference evidence="2" key="1">
    <citation type="submission" date="2025-08" db="UniProtKB">
        <authorList>
            <consortium name="Ensembl"/>
        </authorList>
    </citation>
    <scope>IDENTIFICATION</scope>
</reference>
<feature type="region of interest" description="Disordered" evidence="1">
    <location>
        <begin position="1"/>
        <end position="79"/>
    </location>
</feature>
<sequence>MAHKKKGLGGGKLQSTPRTARSEDISSFFPDHAAVQGDRRHSKMAPASDGTPASSPSCSPGPPETEETSIRDILRSLPTKEDMEALMRRMETAWESRWEHMSQDVLHLGSRIQGLEDSKDQNDDRVLALEQQVSAHSKYFTQLRRDLDDVDNRGRRNNLRIRGLPESQGPTEDIPALLRSLLNPLLQRPLDAPLLFDRAHRALKAKGTPSSAPRDIICRLHYYVDKERILMASRNSNFQDRLGNPLQVFPDLSWTTLQARRALRPLTQILQDRQIKYRWGYPLSLTTIIDGESFFVSSPEDITPLTSALGVAPLTIPDWFAVPSATQNTGQIRSQRSRWQTPVKRRKPPQRSSDSPLHPLPTTPSSCG</sequence>
<accession>A0A8C5MHZ3</accession>
<dbReference type="PANTHER" id="PTHR11505">
    <property type="entry name" value="L1 TRANSPOSABLE ELEMENT-RELATED"/>
    <property type="match status" value="1"/>
</dbReference>
<evidence type="ECO:0000313" key="3">
    <source>
        <dbReference type="Proteomes" id="UP000694569"/>
    </source>
</evidence>
<dbReference type="Proteomes" id="UP000694569">
    <property type="component" value="Unplaced"/>
</dbReference>
<dbReference type="Ensembl" id="ENSLLET00000014625.1">
    <property type="protein sequence ID" value="ENSLLEP00000014072.1"/>
    <property type="gene ID" value="ENSLLEG00000008923.1"/>
</dbReference>
<evidence type="ECO:0000256" key="1">
    <source>
        <dbReference type="SAM" id="MobiDB-lite"/>
    </source>
</evidence>
<evidence type="ECO:0000313" key="2">
    <source>
        <dbReference type="Ensembl" id="ENSLLEP00000014072.1"/>
    </source>
</evidence>
<organism evidence="2 3">
    <name type="scientific">Leptobrachium leishanense</name>
    <name type="common">Leishan spiny toad</name>
    <dbReference type="NCBI Taxonomy" id="445787"/>
    <lineage>
        <taxon>Eukaryota</taxon>
        <taxon>Metazoa</taxon>
        <taxon>Chordata</taxon>
        <taxon>Craniata</taxon>
        <taxon>Vertebrata</taxon>
        <taxon>Euteleostomi</taxon>
        <taxon>Amphibia</taxon>
        <taxon>Batrachia</taxon>
        <taxon>Anura</taxon>
        <taxon>Pelobatoidea</taxon>
        <taxon>Megophryidae</taxon>
        <taxon>Leptobrachium</taxon>
    </lineage>
</organism>
<dbReference type="InterPro" id="IPR042566">
    <property type="entry name" value="L1_C"/>
</dbReference>
<dbReference type="AlphaFoldDB" id="A0A8C5MHZ3"/>
<dbReference type="Gene3D" id="3.30.70.1820">
    <property type="entry name" value="L1 transposable element, RRM domain"/>
    <property type="match status" value="1"/>
</dbReference>
<dbReference type="GeneTree" id="ENSGT01010000225202"/>
<dbReference type="OrthoDB" id="9909705at2759"/>
<dbReference type="InterPro" id="IPR004244">
    <property type="entry name" value="Transposase_22"/>
</dbReference>